<dbReference type="Proteomes" id="UP000441586">
    <property type="component" value="Unassembled WGS sequence"/>
</dbReference>
<protein>
    <recommendedName>
        <fullName evidence="3">Lumazine-binding</fullName>
    </recommendedName>
</protein>
<gene>
    <name evidence="1" type="ORF">GP644_18615</name>
</gene>
<evidence type="ECO:0008006" key="3">
    <source>
        <dbReference type="Google" id="ProtNLM"/>
    </source>
</evidence>
<name>A0A6A4RBJ7_9RHOB</name>
<organism evidence="1 2">
    <name type="scientific">Parasedimentitalea maritima</name>
    <dbReference type="NCBI Taxonomy" id="2578117"/>
    <lineage>
        <taxon>Bacteria</taxon>
        <taxon>Pseudomonadati</taxon>
        <taxon>Pseudomonadota</taxon>
        <taxon>Alphaproteobacteria</taxon>
        <taxon>Rhodobacterales</taxon>
        <taxon>Paracoccaceae</taxon>
        <taxon>Parasedimentitalea</taxon>
    </lineage>
</organism>
<accession>A0A6A4RBJ7</accession>
<dbReference type="SUPFAM" id="SSF54427">
    <property type="entry name" value="NTF2-like"/>
    <property type="match status" value="1"/>
</dbReference>
<comment type="caution">
    <text evidence="1">The sequence shown here is derived from an EMBL/GenBank/DDBJ whole genome shotgun (WGS) entry which is preliminary data.</text>
</comment>
<dbReference type="RefSeq" id="WP_158980875.1">
    <property type="nucleotide sequence ID" value="NZ_WSFO01000012.1"/>
</dbReference>
<dbReference type="EMBL" id="WSFO01000012">
    <property type="protein sequence ID" value="KAE9627596.1"/>
    <property type="molecule type" value="Genomic_DNA"/>
</dbReference>
<evidence type="ECO:0000313" key="1">
    <source>
        <dbReference type="EMBL" id="KAE9627596.1"/>
    </source>
</evidence>
<dbReference type="InterPro" id="IPR039437">
    <property type="entry name" value="FrzH/put_lumazine-bd"/>
</dbReference>
<dbReference type="InterPro" id="IPR032710">
    <property type="entry name" value="NTF2-like_dom_sf"/>
</dbReference>
<proteinExistence type="predicted"/>
<reference evidence="1 2" key="1">
    <citation type="submission" date="2019-12" db="EMBL/GenBank/DDBJ databases">
        <authorList>
            <person name="Zhang Y.-J."/>
        </authorList>
    </citation>
    <scope>NUCLEOTIDE SEQUENCE [LARGE SCALE GENOMIC DNA]</scope>
    <source>
        <strain evidence="1 2">H18S-6</strain>
    </source>
</reference>
<dbReference type="Pfam" id="PF12893">
    <property type="entry name" value="Lumazine_bd_2"/>
    <property type="match status" value="1"/>
</dbReference>
<evidence type="ECO:0000313" key="2">
    <source>
        <dbReference type="Proteomes" id="UP000441586"/>
    </source>
</evidence>
<dbReference type="AlphaFoldDB" id="A0A6A4RBJ7"/>
<sequence>MVQNPELFEAVQVYFDGLFHCDTDKLNAVFHESSSLFDAETGEIFAEPIAPFIRDVGLNEPNSPANLGQAPESEILMIDWLSPKCATVKIRIRAREKVYQDHLGFVKGSDGWKIVSKIWLLERLIA</sequence>
<dbReference type="Gene3D" id="3.10.450.50">
    <property type="match status" value="1"/>
</dbReference>